<proteinExistence type="inferred from homology"/>
<name>A0A921DWL8_9STAP</name>
<reference evidence="9" key="1">
    <citation type="journal article" date="2021" name="PeerJ">
        <title>Extensive microbial diversity within the chicken gut microbiome revealed by metagenomics and culture.</title>
        <authorList>
            <person name="Gilroy R."/>
            <person name="Ravi A."/>
            <person name="Getino M."/>
            <person name="Pursley I."/>
            <person name="Horton D.L."/>
            <person name="Alikhan N.F."/>
            <person name="Baker D."/>
            <person name="Gharbi K."/>
            <person name="Hall N."/>
            <person name="Watson M."/>
            <person name="Adriaenssens E.M."/>
            <person name="Foster-Nyarko E."/>
            <person name="Jarju S."/>
            <person name="Secka A."/>
            <person name="Antonio M."/>
            <person name="Oren A."/>
            <person name="Chaudhuri R.R."/>
            <person name="La Ragione R."/>
            <person name="Hildebrand F."/>
            <person name="Pallen M.J."/>
        </authorList>
    </citation>
    <scope>NUCLEOTIDE SEQUENCE</scope>
    <source>
        <strain evidence="9">6019</strain>
    </source>
</reference>
<evidence type="ECO:0000256" key="4">
    <source>
        <dbReference type="ARBA" id="ARBA00023136"/>
    </source>
</evidence>
<dbReference type="Pfam" id="PF03180">
    <property type="entry name" value="Lipoprotein_9"/>
    <property type="match status" value="1"/>
</dbReference>
<dbReference type="PANTHER" id="PTHR30429:SF0">
    <property type="entry name" value="METHIONINE-BINDING LIPOPROTEIN METQ"/>
    <property type="match status" value="1"/>
</dbReference>
<feature type="region of interest" description="Disordered" evidence="7">
    <location>
        <begin position="267"/>
        <end position="311"/>
    </location>
</feature>
<evidence type="ECO:0000313" key="9">
    <source>
        <dbReference type="EMBL" id="HJE19111.1"/>
    </source>
</evidence>
<accession>A0A921DWL8</accession>
<gene>
    <name evidence="9" type="ORF">K8V35_01985</name>
</gene>
<evidence type="ECO:0000256" key="5">
    <source>
        <dbReference type="ARBA" id="ARBA00023139"/>
    </source>
</evidence>
<protein>
    <submittedName>
        <fullName evidence="9">MetQ/NlpA family ABC transporter substrate-binding protein</fullName>
    </submittedName>
</protein>
<evidence type="ECO:0000256" key="1">
    <source>
        <dbReference type="ARBA" id="ARBA00004635"/>
    </source>
</evidence>
<organism evidence="9 10">
    <name type="scientific">Aliicoccus persicus</name>
    <dbReference type="NCBI Taxonomy" id="930138"/>
    <lineage>
        <taxon>Bacteria</taxon>
        <taxon>Bacillati</taxon>
        <taxon>Bacillota</taxon>
        <taxon>Bacilli</taxon>
        <taxon>Bacillales</taxon>
        <taxon>Staphylococcaceae</taxon>
        <taxon>Aliicoccus</taxon>
    </lineage>
</organism>
<keyword evidence="3 8" id="KW-0732">Signal</keyword>
<dbReference type="AlphaFoldDB" id="A0A921DWL8"/>
<dbReference type="InterPro" id="IPR004872">
    <property type="entry name" value="Lipoprotein_NlpA"/>
</dbReference>
<dbReference type="Proteomes" id="UP000763505">
    <property type="component" value="Unassembled WGS sequence"/>
</dbReference>
<evidence type="ECO:0000256" key="2">
    <source>
        <dbReference type="ARBA" id="ARBA00008973"/>
    </source>
</evidence>
<dbReference type="PIRSF" id="PIRSF002854">
    <property type="entry name" value="MetQ"/>
    <property type="match status" value="1"/>
</dbReference>
<keyword evidence="6" id="KW-0449">Lipoprotein</keyword>
<evidence type="ECO:0000256" key="8">
    <source>
        <dbReference type="SAM" id="SignalP"/>
    </source>
</evidence>
<comment type="subcellular location">
    <subcellularLocation>
        <location evidence="1">Membrane</location>
        <topology evidence="1">Lipid-anchor</topology>
    </subcellularLocation>
</comment>
<feature type="signal peptide" evidence="8">
    <location>
        <begin position="1"/>
        <end position="29"/>
    </location>
</feature>
<dbReference type="SUPFAM" id="SSF53850">
    <property type="entry name" value="Periplasmic binding protein-like II"/>
    <property type="match status" value="1"/>
</dbReference>
<dbReference type="GO" id="GO:0016020">
    <property type="term" value="C:membrane"/>
    <property type="evidence" value="ECO:0007669"/>
    <property type="project" value="UniProtKB-SubCell"/>
</dbReference>
<sequence length="311" mass="34646">MKLNKFASFTSIAAASVIAFSTLTSGAYAQEDDEVVIKIGASPAPHAEILEEAAKILEEEGIVLDISVINDYVTPNRLLYEEELDANFFQHIPFLDNDNETNDYDLVNLGPVHIEPIAVYSQDYESITDLPDGATILVSNNVADEGRILSFFLDEGLIEIEEGIEIQDARFEDITENPHNFDFNNNSAPELLVNLYEYNEGDVTIINSNFAIDGDLNPVEDSIAIEDGDSPYVNVIAVRNGDEEREELVRLLEVLQSEEIQTFIEETYDGAVIPVDDTDDDEDEEAEDDEEATEDDGGETEEDTEDEEDEE</sequence>
<dbReference type="PANTHER" id="PTHR30429">
    <property type="entry name" value="D-METHIONINE-BINDING LIPOPROTEIN METQ"/>
    <property type="match status" value="1"/>
</dbReference>
<evidence type="ECO:0000256" key="7">
    <source>
        <dbReference type="SAM" id="MobiDB-lite"/>
    </source>
</evidence>
<keyword evidence="4" id="KW-0472">Membrane</keyword>
<evidence type="ECO:0000256" key="6">
    <source>
        <dbReference type="ARBA" id="ARBA00023288"/>
    </source>
</evidence>
<feature type="chain" id="PRO_5036880639" evidence="8">
    <location>
        <begin position="30"/>
        <end position="311"/>
    </location>
</feature>
<comment type="similarity">
    <text evidence="2">Belongs to the NlpA lipoprotein family.</text>
</comment>
<keyword evidence="5" id="KW-0564">Palmitate</keyword>
<dbReference type="EMBL" id="DYYI01000018">
    <property type="protein sequence ID" value="HJE19111.1"/>
    <property type="molecule type" value="Genomic_DNA"/>
</dbReference>
<evidence type="ECO:0000313" key="10">
    <source>
        <dbReference type="Proteomes" id="UP000763505"/>
    </source>
</evidence>
<evidence type="ECO:0000256" key="3">
    <source>
        <dbReference type="ARBA" id="ARBA00022729"/>
    </source>
</evidence>
<reference evidence="9" key="2">
    <citation type="submission" date="2021-09" db="EMBL/GenBank/DDBJ databases">
        <authorList>
            <person name="Gilroy R."/>
        </authorList>
    </citation>
    <scope>NUCLEOTIDE SEQUENCE</scope>
    <source>
        <strain evidence="9">6019</strain>
    </source>
</reference>
<feature type="compositionally biased region" description="Acidic residues" evidence="7">
    <location>
        <begin position="276"/>
        <end position="311"/>
    </location>
</feature>
<dbReference type="Gene3D" id="3.40.190.10">
    <property type="entry name" value="Periplasmic binding protein-like II"/>
    <property type="match status" value="2"/>
</dbReference>
<comment type="caution">
    <text evidence="9">The sequence shown here is derived from an EMBL/GenBank/DDBJ whole genome shotgun (WGS) entry which is preliminary data.</text>
</comment>